<dbReference type="Pfam" id="PF13408">
    <property type="entry name" value="Zn_ribbon_recom"/>
    <property type="match status" value="1"/>
</dbReference>
<accession>A0A501W2Y9</accession>
<dbReference type="PANTHER" id="PTHR30461:SF23">
    <property type="entry name" value="DNA RECOMBINASE-RELATED"/>
    <property type="match status" value="1"/>
</dbReference>
<evidence type="ECO:0000259" key="2">
    <source>
        <dbReference type="Pfam" id="PF13408"/>
    </source>
</evidence>
<dbReference type="Proteomes" id="UP000319255">
    <property type="component" value="Unassembled WGS sequence"/>
</dbReference>
<reference evidence="3 4" key="1">
    <citation type="submission" date="2019-06" db="EMBL/GenBank/DDBJ databases">
        <title>A novel bacterium of genus Amaricoccus, isolated from marine sediment.</title>
        <authorList>
            <person name="Huang H."/>
            <person name="Mo K."/>
            <person name="Hu Y."/>
        </authorList>
    </citation>
    <scope>NUCLEOTIDE SEQUENCE [LARGE SCALE GENOMIC DNA]</scope>
    <source>
        <strain evidence="3 4">HB172011</strain>
    </source>
</reference>
<dbReference type="InterPro" id="IPR050639">
    <property type="entry name" value="SSR_resolvase"/>
</dbReference>
<dbReference type="InterPro" id="IPR025827">
    <property type="entry name" value="Zn_ribbon_recom_dom"/>
</dbReference>
<sequence length="302" mass="32747">MSRLNAPEDWITAEVPELRIIDEELWARARTRQAEAALPRRENGAEDPAENRGAALRRANRPRFLLSGLVTCGVCGGGMSMISATHIGCSSARNKGTCENRKTIARKNVEERVLGALATRLMDPDLFAVFCAEFTAETNRLRGAARERIEERKRELAKVNRDLERLVQAIVDGTPARTIHARIAALEARREELEAEQTRGETPPPLLHPAMAEIYRAKVGNLAAALTAPDSRVEATEILRGLIDAIELRSGAEGYEILLRGDLAGILTLASDTKKPGAVSGTGLSQLALVAGAGFEPAAFRL</sequence>
<dbReference type="GO" id="GO:0000150">
    <property type="term" value="F:DNA strand exchange activity"/>
    <property type="evidence" value="ECO:0007669"/>
    <property type="project" value="TreeGrafter"/>
</dbReference>
<keyword evidence="4" id="KW-1185">Reference proteome</keyword>
<feature type="coiled-coil region" evidence="1">
    <location>
        <begin position="142"/>
        <end position="196"/>
    </location>
</feature>
<feature type="domain" description="Recombinase zinc beta ribbon" evidence="2">
    <location>
        <begin position="65"/>
        <end position="117"/>
    </location>
</feature>
<keyword evidence="1" id="KW-0175">Coiled coil</keyword>
<proteinExistence type="predicted"/>
<dbReference type="AlphaFoldDB" id="A0A501W2Y9"/>
<dbReference type="OrthoDB" id="7277848at2"/>
<comment type="caution">
    <text evidence="3">The sequence shown here is derived from an EMBL/GenBank/DDBJ whole genome shotgun (WGS) entry which is preliminary data.</text>
</comment>
<name>A0A501W2Y9_9RHOB</name>
<evidence type="ECO:0000313" key="3">
    <source>
        <dbReference type="EMBL" id="TPE43122.1"/>
    </source>
</evidence>
<evidence type="ECO:0000313" key="4">
    <source>
        <dbReference type="Proteomes" id="UP000319255"/>
    </source>
</evidence>
<dbReference type="RefSeq" id="WP_140456496.1">
    <property type="nucleotide sequence ID" value="NZ_VFRP01000105.1"/>
</dbReference>
<protein>
    <recommendedName>
        <fullName evidence="2">Recombinase zinc beta ribbon domain-containing protein</fullName>
    </recommendedName>
</protein>
<organism evidence="3 4">
    <name type="scientific">Amaricoccus solimangrovi</name>
    <dbReference type="NCBI Taxonomy" id="2589815"/>
    <lineage>
        <taxon>Bacteria</taxon>
        <taxon>Pseudomonadati</taxon>
        <taxon>Pseudomonadota</taxon>
        <taxon>Alphaproteobacteria</taxon>
        <taxon>Rhodobacterales</taxon>
        <taxon>Paracoccaceae</taxon>
        <taxon>Amaricoccus</taxon>
    </lineage>
</organism>
<dbReference type="PANTHER" id="PTHR30461">
    <property type="entry name" value="DNA-INVERTASE FROM LAMBDOID PROPHAGE"/>
    <property type="match status" value="1"/>
</dbReference>
<gene>
    <name evidence="3" type="ORF">FJM51_23445</name>
</gene>
<dbReference type="EMBL" id="VFRP01000105">
    <property type="protein sequence ID" value="TPE43122.1"/>
    <property type="molecule type" value="Genomic_DNA"/>
</dbReference>
<evidence type="ECO:0000256" key="1">
    <source>
        <dbReference type="SAM" id="Coils"/>
    </source>
</evidence>